<protein>
    <recommendedName>
        <fullName evidence="1">site-specific DNA-methyltransferase (adenine-specific)</fullName>
        <ecNumber evidence="1">2.1.1.72</ecNumber>
    </recommendedName>
</protein>
<dbReference type="PRINTS" id="PR00507">
    <property type="entry name" value="N12N6MTFRASE"/>
</dbReference>
<proteinExistence type="predicted"/>
<evidence type="ECO:0000256" key="6">
    <source>
        <dbReference type="ARBA" id="ARBA00047942"/>
    </source>
</evidence>
<dbReference type="GO" id="GO:0009307">
    <property type="term" value="P:DNA restriction-modification system"/>
    <property type="evidence" value="ECO:0007669"/>
    <property type="project" value="UniProtKB-KW"/>
</dbReference>
<dbReference type="EC" id="2.1.1.72" evidence="1"/>
<dbReference type="EMBL" id="CP023173">
    <property type="protein sequence ID" value="ASZ09054.1"/>
    <property type="molecule type" value="Genomic_DNA"/>
</dbReference>
<accession>A0A249SMZ7</accession>
<sequence>MKNERITENIFRDLLREKGYYDDKTITIEEQSSSNFEINKALEKASKKGTGKGKPEFIINLKKENIILVVECKSDTKRHSSGTLSKPADYAVDGVFKYAKDLSKSFNVFSIAISGEDKNNLEFSTFLWINGLEFWSDLKIENLLNKEEYISIFRSSEENKKENFKKIKKNTKEIHNILREKIFITDELKPIIISALLLALSDDTFVNTLNSKFSSKMILNQMLTSIRNRLESVGGIPQEKIDLMMKNYKSLESNEVLTSTNIKEDNFLNVILKVKNEIWPYIDMENSYDYLGEFYKEFLSYSDGNKKGLGIVLTPHHITELFCDLANLSENDIVFDPCCGTGGFLISAMNKMISGVSDPKKKTKIKRDNLVGIEKETKMFTLAASNMIIRGDGKSNLYSGNCFDYELKNKIKINHKPNIGFINPPYSQKFDGGHELDFIISMLEVLQVGGIGVAIIPINCFISPNLKEVKLREKILEKHTLLGVLSMPTNLFYPVGTVTAIGIFKANSPHPKGFKSWFANCKDDGFVLSRGIGRIDKNQKWKEISKMWINSWLNREEETSFSVKKAVTGKDEWCAEAYLEPDYSKISKDDLIDLMEDYEIFKMIFKRKKNSATYFEIGDEKDGTSRII</sequence>
<evidence type="ECO:0000256" key="1">
    <source>
        <dbReference type="ARBA" id="ARBA00011900"/>
    </source>
</evidence>
<dbReference type="GO" id="GO:0009007">
    <property type="term" value="F:site-specific DNA-methyltransferase (adenine-specific) activity"/>
    <property type="evidence" value="ECO:0007669"/>
    <property type="project" value="UniProtKB-EC"/>
</dbReference>
<evidence type="ECO:0000259" key="7">
    <source>
        <dbReference type="Pfam" id="PF02384"/>
    </source>
</evidence>
<keyword evidence="3 8" id="KW-0808">Transferase</keyword>
<dbReference type="RefSeq" id="WP_051412737.1">
    <property type="nucleotide sequence ID" value="NZ_CP023173.1"/>
</dbReference>
<gene>
    <name evidence="8" type="ORF">CK556_01620</name>
</gene>
<evidence type="ECO:0000256" key="4">
    <source>
        <dbReference type="ARBA" id="ARBA00022691"/>
    </source>
</evidence>
<dbReference type="AlphaFoldDB" id="A0A249SMZ7"/>
<feature type="domain" description="DNA methylase adenine-specific" evidence="7">
    <location>
        <begin position="287"/>
        <end position="563"/>
    </location>
</feature>
<dbReference type="REBASE" id="218484">
    <property type="entry name" value="MchCHPA2ORF1620P"/>
</dbReference>
<evidence type="ECO:0000256" key="5">
    <source>
        <dbReference type="ARBA" id="ARBA00022747"/>
    </source>
</evidence>
<keyword evidence="5" id="KW-0680">Restriction system</keyword>
<dbReference type="Gene3D" id="3.40.50.150">
    <property type="entry name" value="Vaccinia Virus protein VP39"/>
    <property type="match status" value="1"/>
</dbReference>
<organism evidence="8 9">
    <name type="scientific">Mesoplasma chauliocola</name>
    <dbReference type="NCBI Taxonomy" id="216427"/>
    <lineage>
        <taxon>Bacteria</taxon>
        <taxon>Bacillati</taxon>
        <taxon>Mycoplasmatota</taxon>
        <taxon>Mollicutes</taxon>
        <taxon>Entomoplasmatales</taxon>
        <taxon>Entomoplasmataceae</taxon>
        <taxon>Mesoplasma</taxon>
    </lineage>
</organism>
<dbReference type="STRING" id="1336232.GCA_000518825_00276"/>
<dbReference type="GO" id="GO:0008170">
    <property type="term" value="F:N-methyltransferase activity"/>
    <property type="evidence" value="ECO:0007669"/>
    <property type="project" value="InterPro"/>
</dbReference>
<dbReference type="PANTHER" id="PTHR42933">
    <property type="entry name" value="SLR6095 PROTEIN"/>
    <property type="match status" value="1"/>
</dbReference>
<evidence type="ECO:0000256" key="3">
    <source>
        <dbReference type="ARBA" id="ARBA00022679"/>
    </source>
</evidence>
<dbReference type="InterPro" id="IPR003356">
    <property type="entry name" value="DNA_methylase_A-5"/>
</dbReference>
<dbReference type="GO" id="GO:0003677">
    <property type="term" value="F:DNA binding"/>
    <property type="evidence" value="ECO:0007669"/>
    <property type="project" value="InterPro"/>
</dbReference>
<reference evidence="8 9" key="1">
    <citation type="submission" date="2017-08" db="EMBL/GenBank/DDBJ databases">
        <title>Complete Genome Sequence of Mesoplasma chauliocola.</title>
        <authorList>
            <person name="Knight T.F.Jr."/>
            <person name="Citino T."/>
        </authorList>
    </citation>
    <scope>NUCLEOTIDE SEQUENCE [LARGE SCALE GENOMIC DNA]</scope>
    <source>
        <strain evidence="8 9">CHPA-2</strain>
    </source>
</reference>
<comment type="catalytic activity">
    <reaction evidence="6">
        <text>a 2'-deoxyadenosine in DNA + S-adenosyl-L-methionine = an N(6)-methyl-2'-deoxyadenosine in DNA + S-adenosyl-L-homocysteine + H(+)</text>
        <dbReference type="Rhea" id="RHEA:15197"/>
        <dbReference type="Rhea" id="RHEA-COMP:12418"/>
        <dbReference type="Rhea" id="RHEA-COMP:12419"/>
        <dbReference type="ChEBI" id="CHEBI:15378"/>
        <dbReference type="ChEBI" id="CHEBI:57856"/>
        <dbReference type="ChEBI" id="CHEBI:59789"/>
        <dbReference type="ChEBI" id="CHEBI:90615"/>
        <dbReference type="ChEBI" id="CHEBI:90616"/>
        <dbReference type="EC" id="2.1.1.72"/>
    </reaction>
</comment>
<dbReference type="Pfam" id="PF02384">
    <property type="entry name" value="N6_Mtase"/>
    <property type="match status" value="1"/>
</dbReference>
<evidence type="ECO:0000256" key="2">
    <source>
        <dbReference type="ARBA" id="ARBA00022603"/>
    </source>
</evidence>
<dbReference type="InterPro" id="IPR029063">
    <property type="entry name" value="SAM-dependent_MTases_sf"/>
</dbReference>
<evidence type="ECO:0000313" key="8">
    <source>
        <dbReference type="EMBL" id="ASZ09054.1"/>
    </source>
</evidence>
<dbReference type="PANTHER" id="PTHR42933:SF1">
    <property type="entry name" value="SITE-SPECIFIC DNA-METHYLTRANSFERASE (ADENINE-SPECIFIC)"/>
    <property type="match status" value="1"/>
</dbReference>
<keyword evidence="9" id="KW-1185">Reference proteome</keyword>
<keyword evidence="4" id="KW-0949">S-adenosyl-L-methionine</keyword>
<dbReference type="SUPFAM" id="SSF53335">
    <property type="entry name" value="S-adenosyl-L-methionine-dependent methyltransferases"/>
    <property type="match status" value="1"/>
</dbReference>
<evidence type="ECO:0000313" key="9">
    <source>
        <dbReference type="Proteomes" id="UP000232229"/>
    </source>
</evidence>
<dbReference type="InterPro" id="IPR051537">
    <property type="entry name" value="DNA_Adenine_Mtase"/>
</dbReference>
<dbReference type="Proteomes" id="UP000232229">
    <property type="component" value="Chromosome"/>
</dbReference>
<keyword evidence="2 8" id="KW-0489">Methyltransferase</keyword>
<dbReference type="KEGG" id="mchc:CK556_01620"/>
<dbReference type="GO" id="GO:0032259">
    <property type="term" value="P:methylation"/>
    <property type="evidence" value="ECO:0007669"/>
    <property type="project" value="UniProtKB-KW"/>
</dbReference>
<name>A0A249SMZ7_9MOLU</name>